<feature type="compositionally biased region" description="Low complexity" evidence="1">
    <location>
        <begin position="8"/>
        <end position="17"/>
    </location>
</feature>
<gene>
    <name evidence="2" type="ORF">LCGC14_2977560</name>
</gene>
<protein>
    <submittedName>
        <fullName evidence="2">Uncharacterized protein</fullName>
    </submittedName>
</protein>
<name>A0A0F8XV04_9ZZZZ</name>
<dbReference type="EMBL" id="LAZR01060720">
    <property type="protein sequence ID" value="KKK65095.1"/>
    <property type="molecule type" value="Genomic_DNA"/>
</dbReference>
<evidence type="ECO:0000256" key="1">
    <source>
        <dbReference type="SAM" id="MobiDB-lite"/>
    </source>
</evidence>
<comment type="caution">
    <text evidence="2">The sequence shown here is derived from an EMBL/GenBank/DDBJ whole genome shotgun (WGS) entry which is preliminary data.</text>
</comment>
<sequence length="99" mass="11139">ARKRFTRTARGARPTRALKTQRPVAKPECEVVTVHFEVDNEVVSVIDNEFNRIAIFPSERIGGLVGFENPFSPERLAERLRSAIITVMSDLEPEDNGIC</sequence>
<reference evidence="2" key="1">
    <citation type="journal article" date="2015" name="Nature">
        <title>Complex archaea that bridge the gap between prokaryotes and eukaryotes.</title>
        <authorList>
            <person name="Spang A."/>
            <person name="Saw J.H."/>
            <person name="Jorgensen S.L."/>
            <person name="Zaremba-Niedzwiedzka K."/>
            <person name="Martijn J."/>
            <person name="Lind A.E."/>
            <person name="van Eijk R."/>
            <person name="Schleper C."/>
            <person name="Guy L."/>
            <person name="Ettema T.J."/>
        </authorList>
    </citation>
    <scope>NUCLEOTIDE SEQUENCE</scope>
</reference>
<feature type="non-terminal residue" evidence="2">
    <location>
        <position position="1"/>
    </location>
</feature>
<feature type="region of interest" description="Disordered" evidence="1">
    <location>
        <begin position="1"/>
        <end position="22"/>
    </location>
</feature>
<evidence type="ECO:0000313" key="2">
    <source>
        <dbReference type="EMBL" id="KKK65095.1"/>
    </source>
</evidence>
<dbReference type="AlphaFoldDB" id="A0A0F8XV04"/>
<organism evidence="2">
    <name type="scientific">marine sediment metagenome</name>
    <dbReference type="NCBI Taxonomy" id="412755"/>
    <lineage>
        <taxon>unclassified sequences</taxon>
        <taxon>metagenomes</taxon>
        <taxon>ecological metagenomes</taxon>
    </lineage>
</organism>
<accession>A0A0F8XV04</accession>
<proteinExistence type="predicted"/>